<accession>A0A368U4D4</accession>
<name>A0A368U4D4_9GAMM</name>
<dbReference type="RefSeq" id="WP_114486740.1">
    <property type="nucleotide sequence ID" value="NZ_CBCSHM010000023.1"/>
</dbReference>
<dbReference type="OrthoDB" id="6120820at2"/>
<dbReference type="EMBL" id="QPIJ01000019">
    <property type="protein sequence ID" value="RCV92029.1"/>
    <property type="molecule type" value="Genomic_DNA"/>
</dbReference>
<reference evidence="2 3" key="1">
    <citation type="submission" date="2018-07" db="EMBL/GenBank/DDBJ databases">
        <title>Halomonas rutogse sp. nov., isolated from Lake TangqianCo on Tibetan Plateau.</title>
        <authorList>
            <person name="Lu H."/>
            <person name="Xing P."/>
            <person name="Wu Q."/>
        </authorList>
    </citation>
    <scope>NUCLEOTIDE SEQUENCE [LARGE SCALE GENOMIC DNA]</scope>
    <source>
        <strain evidence="2 3">TQ8S</strain>
    </source>
</reference>
<protein>
    <submittedName>
        <fullName evidence="2">Uncharacterized protein</fullName>
    </submittedName>
</protein>
<feature type="compositionally biased region" description="Basic and acidic residues" evidence="1">
    <location>
        <begin position="120"/>
        <end position="137"/>
    </location>
</feature>
<comment type="caution">
    <text evidence="2">The sequence shown here is derived from an EMBL/GenBank/DDBJ whole genome shotgun (WGS) entry which is preliminary data.</text>
</comment>
<keyword evidence="3" id="KW-1185">Reference proteome</keyword>
<dbReference type="AlphaFoldDB" id="A0A368U4D4"/>
<organism evidence="2 3">
    <name type="scientific">Vreelandella rituensis</name>
    <dbReference type="NCBI Taxonomy" id="2282306"/>
    <lineage>
        <taxon>Bacteria</taxon>
        <taxon>Pseudomonadati</taxon>
        <taxon>Pseudomonadota</taxon>
        <taxon>Gammaproteobacteria</taxon>
        <taxon>Oceanospirillales</taxon>
        <taxon>Halomonadaceae</taxon>
        <taxon>Vreelandella</taxon>
    </lineage>
</organism>
<gene>
    <name evidence="2" type="ORF">DU506_09690</name>
</gene>
<feature type="region of interest" description="Disordered" evidence="1">
    <location>
        <begin position="108"/>
        <end position="137"/>
    </location>
</feature>
<proteinExistence type="predicted"/>
<evidence type="ECO:0000313" key="3">
    <source>
        <dbReference type="Proteomes" id="UP000253204"/>
    </source>
</evidence>
<evidence type="ECO:0000313" key="2">
    <source>
        <dbReference type="EMBL" id="RCV92029.1"/>
    </source>
</evidence>
<dbReference type="Proteomes" id="UP000253204">
    <property type="component" value="Unassembled WGS sequence"/>
</dbReference>
<sequence length="203" mass="23399">MSSTSPFIDKRIFEFLLSPENAQFTVRSLRDQYMEQYGIEAQHSTALRRFIYERIRVLITAGLIEKDREQRKRDQLFHVMPSLKEAELCLEGECFEAWHQRLAPHLEEKQKASTVSESTDQEKKGDGHNESTSHATLEKKLKETKSEFFAALGEAETFQQLMSDYPELKPGITLDYRDAHERSSRLLGNVSALEKALHRLGAP</sequence>
<evidence type="ECO:0000256" key="1">
    <source>
        <dbReference type="SAM" id="MobiDB-lite"/>
    </source>
</evidence>